<accession>A0AAN9E311</accession>
<organism evidence="1 2">
    <name type="scientific">Crotalaria pallida</name>
    <name type="common">Smooth rattlebox</name>
    <name type="synonym">Crotalaria striata</name>
    <dbReference type="NCBI Taxonomy" id="3830"/>
    <lineage>
        <taxon>Eukaryota</taxon>
        <taxon>Viridiplantae</taxon>
        <taxon>Streptophyta</taxon>
        <taxon>Embryophyta</taxon>
        <taxon>Tracheophyta</taxon>
        <taxon>Spermatophyta</taxon>
        <taxon>Magnoliopsida</taxon>
        <taxon>eudicotyledons</taxon>
        <taxon>Gunneridae</taxon>
        <taxon>Pentapetalae</taxon>
        <taxon>rosids</taxon>
        <taxon>fabids</taxon>
        <taxon>Fabales</taxon>
        <taxon>Fabaceae</taxon>
        <taxon>Papilionoideae</taxon>
        <taxon>50 kb inversion clade</taxon>
        <taxon>genistoids sensu lato</taxon>
        <taxon>core genistoids</taxon>
        <taxon>Crotalarieae</taxon>
        <taxon>Crotalaria</taxon>
    </lineage>
</organism>
<evidence type="ECO:0000313" key="1">
    <source>
        <dbReference type="EMBL" id="KAK7245518.1"/>
    </source>
</evidence>
<gene>
    <name evidence="1" type="ORF">RIF29_40364</name>
</gene>
<dbReference type="InterPro" id="IPR038909">
    <property type="entry name" value="Effector_transcript"/>
</dbReference>
<dbReference type="Pfam" id="PF19239">
    <property type="entry name" value="GIY_YIG_domain"/>
    <property type="match status" value="1"/>
</dbReference>
<dbReference type="EMBL" id="JAYWIO010000008">
    <property type="protein sequence ID" value="KAK7245518.1"/>
    <property type="molecule type" value="Genomic_DNA"/>
</dbReference>
<evidence type="ECO:0000313" key="2">
    <source>
        <dbReference type="Proteomes" id="UP001372338"/>
    </source>
</evidence>
<dbReference type="GO" id="GO:0006355">
    <property type="term" value="P:regulation of DNA-templated transcription"/>
    <property type="evidence" value="ECO:0007669"/>
    <property type="project" value="InterPro"/>
</dbReference>
<dbReference type="PANTHER" id="PTHR35133:SF1">
    <property type="entry name" value="PROTEIN EFFECTOR OF TRANSCRIPTION 2-RELATED"/>
    <property type="match status" value="1"/>
</dbReference>
<comment type="caution">
    <text evidence="1">The sequence shown here is derived from an EMBL/GenBank/DDBJ whole genome shotgun (WGS) entry which is preliminary data.</text>
</comment>
<dbReference type="Proteomes" id="UP001372338">
    <property type="component" value="Unassembled WGS sequence"/>
</dbReference>
<protein>
    <submittedName>
        <fullName evidence="1">Uncharacterized protein</fullName>
    </submittedName>
</protein>
<sequence length="392" mass="44175">MVASATKYELTSSVNTRLLKREEYNNRTKHDSHFSPWKILIGPCDWEDYSKGKEGCTRYRIHNLPHNSGAGVYELAIAAAVGLGGRDIYKIAPHRIVVVYIGEADNVRARLQHYGRTGAHLGNPLFHDIFSLGYPILFRWAPMQNKEDAKRTESQLLSTFDYAWNTSNNGPRRPDDILQKLNKIASRARTFSDVAKVLLPFNQKQVGIPIKSRKLPPTDDNKSDEEDNGGFNFLSRVFKFNRSRPRIVKDIVQDIGEAIQENDKICGVALGDGSVCRRPPAERRKRCPEHKGMRTNAPKAKAIIRTPKSDSESIVVLESNVLCQKKDNGHDVKDLPQEVVESPADESISNTNICGIILDDGSTCRKQPVKGRKRCLEHKGKRIRASVLRNQK</sequence>
<dbReference type="AlphaFoldDB" id="A0AAN9E311"/>
<dbReference type="PANTHER" id="PTHR35133">
    <property type="entry name" value="PROTEIN EFFECTOR OF TRANSCRIPTION 2-RELATED"/>
    <property type="match status" value="1"/>
</dbReference>
<dbReference type="GO" id="GO:0003677">
    <property type="term" value="F:DNA binding"/>
    <property type="evidence" value="ECO:0007669"/>
    <property type="project" value="InterPro"/>
</dbReference>
<proteinExistence type="predicted"/>
<reference evidence="1 2" key="1">
    <citation type="submission" date="2024-01" db="EMBL/GenBank/DDBJ databases">
        <title>The genomes of 5 underutilized Papilionoideae crops provide insights into root nodulation and disease resistanc.</title>
        <authorList>
            <person name="Yuan L."/>
        </authorList>
    </citation>
    <scope>NUCLEOTIDE SEQUENCE [LARGE SCALE GENOMIC DNA]</scope>
    <source>
        <strain evidence="1">ZHUSHIDOU_FW_LH</strain>
        <tissue evidence="1">Leaf</tissue>
    </source>
</reference>
<name>A0AAN9E311_CROPI</name>
<keyword evidence="2" id="KW-1185">Reference proteome</keyword>